<sequence length="72" mass="7424">MPKGPQGQKRPADVIGNAVLIAKIATGEIEDTTLAAPGRRKSGLAGGKARAESLSAEQRSEIARKAASARWG</sequence>
<gene>
    <name evidence="2" type="ORF">G5B40_01100</name>
</gene>
<evidence type="ECO:0000313" key="2">
    <source>
        <dbReference type="EMBL" id="QIE54164.1"/>
    </source>
</evidence>
<dbReference type="KEGG" id="hdh:G5B40_01100"/>
<reference evidence="2 3" key="1">
    <citation type="submission" date="2020-02" db="EMBL/GenBank/DDBJ databases">
        <title>complete genome sequence of Rhodobacteraceae bacterium.</title>
        <authorList>
            <person name="Park J."/>
            <person name="Kim Y.-S."/>
            <person name="Kim K.-H."/>
        </authorList>
    </citation>
    <scope>NUCLEOTIDE SEQUENCE [LARGE SCALE GENOMIC DNA]</scope>
    <source>
        <strain evidence="2 3">RR4-56</strain>
    </source>
</reference>
<name>A0A7L5BWB0_9RHOB</name>
<organism evidence="2 3">
    <name type="scientific">Pikeienuella piscinae</name>
    <dbReference type="NCBI Taxonomy" id="2748098"/>
    <lineage>
        <taxon>Bacteria</taxon>
        <taxon>Pseudomonadati</taxon>
        <taxon>Pseudomonadota</taxon>
        <taxon>Alphaproteobacteria</taxon>
        <taxon>Rhodobacterales</taxon>
        <taxon>Paracoccaceae</taxon>
        <taxon>Pikeienuella</taxon>
    </lineage>
</organism>
<dbReference type="Proteomes" id="UP000503336">
    <property type="component" value="Chromosome"/>
</dbReference>
<proteinExistence type="predicted"/>
<protein>
    <submittedName>
        <fullName evidence="2">RNA-binding protein</fullName>
    </submittedName>
</protein>
<accession>A0A7L5BWB0</accession>
<feature type="region of interest" description="Disordered" evidence="1">
    <location>
        <begin position="37"/>
        <end position="72"/>
    </location>
</feature>
<dbReference type="RefSeq" id="WP_165093974.1">
    <property type="nucleotide sequence ID" value="NZ_CP049056.1"/>
</dbReference>
<keyword evidence="3" id="KW-1185">Reference proteome</keyword>
<evidence type="ECO:0000256" key="1">
    <source>
        <dbReference type="SAM" id="MobiDB-lite"/>
    </source>
</evidence>
<dbReference type="AlphaFoldDB" id="A0A7L5BWB0"/>
<evidence type="ECO:0000313" key="3">
    <source>
        <dbReference type="Proteomes" id="UP000503336"/>
    </source>
</evidence>
<dbReference type="EMBL" id="CP049056">
    <property type="protein sequence ID" value="QIE54164.1"/>
    <property type="molecule type" value="Genomic_DNA"/>
</dbReference>